<keyword evidence="4" id="KW-1185">Reference proteome</keyword>
<dbReference type="RefSeq" id="XP_026627665.1">
    <property type="nucleotide sequence ID" value="XM_026772922.1"/>
</dbReference>
<dbReference type="AlphaFoldDB" id="A0A3F3Q651"/>
<sequence length="443" mass="47514">MTQTYSVTRAEPIPVLPTTTKYRSNESVRKSLPAVWMRAGTSKGLFLHRRHLPASKTLWEPILLSAMGSSKGSSRQIDGVGGASSTTSKVAIVERSNRPGVDVEYTFVQVAPDQPRIDVTGNCGNIASGVGPFALDEGLVNIPEREKEVGFLSYFQWEDVWETRLIEKPQVNIKIFNTNTGQHIVETVQVATDGSFREDGDYAIPGVEGTASPIRVAFLKPCGSMTGQMFPSGMHQEMLTVQSRGFGTLAVRVSLVDAANPFVFVDAASLPVEASSSIADAADPVFLALIEDIRRHGAVRFGLAENVQAAGQVRGTPKIAILSPATGDVDGVDIEVKAFSMGKPHASLQLTGAVCLGAATIIHGTIAWDLAHAKEGKELPKHGMSLGDHQIAGAVPVGIRHPAGVIHTETVLGMDRNGAIDVDRVAVYRTARRLFEGRVFYRP</sequence>
<keyword evidence="2" id="KW-0413">Isomerase</keyword>
<protein>
    <submittedName>
        <fullName evidence="3">PrpF protein</fullName>
    </submittedName>
</protein>
<dbReference type="PANTHER" id="PTHR43709">
    <property type="entry name" value="ACONITATE ISOMERASE-RELATED"/>
    <property type="match status" value="1"/>
</dbReference>
<name>A0A3F3Q651_9EURO</name>
<dbReference type="Gene3D" id="3.10.310.10">
    <property type="entry name" value="Diaminopimelate Epimerase, Chain A, domain 1"/>
    <property type="match status" value="2"/>
</dbReference>
<evidence type="ECO:0000313" key="4">
    <source>
        <dbReference type="Proteomes" id="UP000253729"/>
    </source>
</evidence>
<dbReference type="EMBL" id="KZ852042">
    <property type="protein sequence ID" value="RDH34643.1"/>
    <property type="molecule type" value="Genomic_DNA"/>
</dbReference>
<dbReference type="Pfam" id="PF04303">
    <property type="entry name" value="PrpF"/>
    <property type="match status" value="1"/>
</dbReference>
<evidence type="ECO:0000256" key="1">
    <source>
        <dbReference type="ARBA" id="ARBA00007673"/>
    </source>
</evidence>
<comment type="similarity">
    <text evidence="1">Belongs to the PrpF family.</text>
</comment>
<organism evidence="3 4">
    <name type="scientific">Aspergillus welwitschiae</name>
    <dbReference type="NCBI Taxonomy" id="1341132"/>
    <lineage>
        <taxon>Eukaryota</taxon>
        <taxon>Fungi</taxon>
        <taxon>Dikarya</taxon>
        <taxon>Ascomycota</taxon>
        <taxon>Pezizomycotina</taxon>
        <taxon>Eurotiomycetes</taxon>
        <taxon>Eurotiomycetidae</taxon>
        <taxon>Eurotiales</taxon>
        <taxon>Aspergillaceae</taxon>
        <taxon>Aspergillus</taxon>
        <taxon>Aspergillus subgen. Circumdati</taxon>
    </lineage>
</organism>
<evidence type="ECO:0000313" key="3">
    <source>
        <dbReference type="EMBL" id="RDH34643.1"/>
    </source>
</evidence>
<reference evidence="3 4" key="1">
    <citation type="submission" date="2018-07" db="EMBL/GenBank/DDBJ databases">
        <title>The genomes of Aspergillus section Nigri reveals drivers in fungal speciation.</title>
        <authorList>
            <consortium name="DOE Joint Genome Institute"/>
            <person name="Vesth T.C."/>
            <person name="Nybo J."/>
            <person name="Theobald S."/>
            <person name="Brandl J."/>
            <person name="Frisvad J.C."/>
            <person name="Nielsen K.F."/>
            <person name="Lyhne E.K."/>
            <person name="Kogle M.E."/>
            <person name="Kuo A."/>
            <person name="Riley R."/>
            <person name="Clum A."/>
            <person name="Nolan M."/>
            <person name="Lipzen A."/>
            <person name="Salamov A."/>
            <person name="Henrissat B."/>
            <person name="Wiebenga A."/>
            <person name="De vries R.P."/>
            <person name="Grigoriev I.V."/>
            <person name="Mortensen U.H."/>
            <person name="Andersen M.R."/>
            <person name="Baker S.E."/>
        </authorList>
    </citation>
    <scope>NUCLEOTIDE SEQUENCE [LARGE SCALE GENOMIC DNA]</scope>
    <source>
        <strain evidence="3 4">CBS 139.54b</strain>
    </source>
</reference>
<evidence type="ECO:0000256" key="2">
    <source>
        <dbReference type="ARBA" id="ARBA00023235"/>
    </source>
</evidence>
<dbReference type="GeneID" id="38141278"/>
<dbReference type="InterPro" id="IPR007400">
    <property type="entry name" value="PrpF-like"/>
</dbReference>
<accession>A0A3F3Q651</accession>
<dbReference type="STRING" id="1341132.A0A3F3Q651"/>
<gene>
    <name evidence="3" type="ORF">BDQ94DRAFT_177515</name>
</gene>
<dbReference type="GO" id="GO:0016853">
    <property type="term" value="F:isomerase activity"/>
    <property type="evidence" value="ECO:0007669"/>
    <property type="project" value="UniProtKB-KW"/>
</dbReference>
<proteinExistence type="inferred from homology"/>
<dbReference type="PANTHER" id="PTHR43709:SF2">
    <property type="entry name" value="DUF453 DOMAIN PROTEIN (AFU_ORTHOLOGUE AFUA_6G00360)"/>
    <property type="match status" value="1"/>
</dbReference>
<dbReference type="SUPFAM" id="SSF54506">
    <property type="entry name" value="Diaminopimelate epimerase-like"/>
    <property type="match status" value="2"/>
</dbReference>
<dbReference type="Proteomes" id="UP000253729">
    <property type="component" value="Unassembled WGS sequence"/>
</dbReference>